<evidence type="ECO:0000256" key="1">
    <source>
        <dbReference type="ARBA" id="ARBA00004141"/>
    </source>
</evidence>
<reference evidence="9 10" key="1">
    <citation type="submission" date="2019-03" db="EMBL/GenBank/DDBJ databases">
        <title>Genomic Encyclopedia of Type Strains, Phase IV (KMG-IV): sequencing the most valuable type-strain genomes for metagenomic binning, comparative biology and taxonomic classification.</title>
        <authorList>
            <person name="Goeker M."/>
        </authorList>
    </citation>
    <scope>NUCLEOTIDE SEQUENCE [LARGE SCALE GENOMIC DNA]</scope>
    <source>
        <strain evidence="9 10">DSM 26377</strain>
    </source>
</reference>
<protein>
    <submittedName>
        <fullName evidence="9">Nitric oxide reductase NorE protein</fullName>
    </submittedName>
</protein>
<dbReference type="GO" id="GO:0004129">
    <property type="term" value="F:cytochrome-c oxidase activity"/>
    <property type="evidence" value="ECO:0007669"/>
    <property type="project" value="InterPro"/>
</dbReference>
<dbReference type="GO" id="GO:0005886">
    <property type="term" value="C:plasma membrane"/>
    <property type="evidence" value="ECO:0007669"/>
    <property type="project" value="UniProtKB-SubCell"/>
</dbReference>
<sequence length="196" mass="21734">MPSSGAGRDPRGHMPGEEGVWLFIGGDLILFTLLFAVFLHMRAEQLTVFTEGRAQLNQTWGLINTLLMLTSSWCVATAIQAARRHQVQVTMRCFGGALACGLGFWTVKCFEYSEKLSAGLTITTNDFFMLYFTYTGIHLIHVTIGMGVLTALIFYARSGNFDAAKLRNLESGASFWHLVDLLWIVLFALLYLVGAP</sequence>
<proteinExistence type="inferred from homology"/>
<comment type="subcellular location">
    <subcellularLocation>
        <location evidence="6">Cell membrane</location>
        <topology evidence="6">Multi-pass membrane protein</topology>
    </subcellularLocation>
    <subcellularLocation>
        <location evidence="1">Membrane</location>
        <topology evidence="1">Multi-pass membrane protein</topology>
    </subcellularLocation>
</comment>
<dbReference type="Proteomes" id="UP000295341">
    <property type="component" value="Unassembled WGS sequence"/>
</dbReference>
<dbReference type="SUPFAM" id="SSF81452">
    <property type="entry name" value="Cytochrome c oxidase subunit III-like"/>
    <property type="match status" value="1"/>
</dbReference>
<feature type="transmembrane region" description="Helical" evidence="7">
    <location>
        <begin position="127"/>
        <end position="155"/>
    </location>
</feature>
<evidence type="ECO:0000256" key="4">
    <source>
        <dbReference type="ARBA" id="ARBA00022989"/>
    </source>
</evidence>
<keyword evidence="3 6" id="KW-0812">Transmembrane</keyword>
<keyword evidence="10" id="KW-1185">Reference proteome</keyword>
<evidence type="ECO:0000259" key="8">
    <source>
        <dbReference type="PROSITE" id="PS50253"/>
    </source>
</evidence>
<dbReference type="CDD" id="cd02862">
    <property type="entry name" value="NorE_like"/>
    <property type="match status" value="1"/>
</dbReference>
<feature type="transmembrane region" description="Helical" evidence="7">
    <location>
        <begin position="175"/>
        <end position="194"/>
    </location>
</feature>
<feature type="transmembrane region" description="Helical" evidence="7">
    <location>
        <begin position="20"/>
        <end position="41"/>
    </location>
</feature>
<dbReference type="PANTHER" id="PTHR11403">
    <property type="entry name" value="CYTOCHROME C OXIDASE SUBUNIT III"/>
    <property type="match status" value="1"/>
</dbReference>
<dbReference type="GO" id="GO:0019646">
    <property type="term" value="P:aerobic electron transport chain"/>
    <property type="evidence" value="ECO:0007669"/>
    <property type="project" value="InterPro"/>
</dbReference>
<dbReference type="EMBL" id="SOBT01000009">
    <property type="protein sequence ID" value="TDU28984.1"/>
    <property type="molecule type" value="Genomic_DNA"/>
</dbReference>
<evidence type="ECO:0000313" key="10">
    <source>
        <dbReference type="Proteomes" id="UP000295341"/>
    </source>
</evidence>
<keyword evidence="5 7" id="KW-0472">Membrane</keyword>
<dbReference type="InterPro" id="IPR024791">
    <property type="entry name" value="Cyt_c/ubiquinol_Oxase_su3"/>
</dbReference>
<comment type="similarity">
    <text evidence="2 6">Belongs to the cytochrome c oxidase subunit 3 family.</text>
</comment>
<organism evidence="9 10">
    <name type="scientific">Panacagrimonas perspica</name>
    <dbReference type="NCBI Taxonomy" id="381431"/>
    <lineage>
        <taxon>Bacteria</taxon>
        <taxon>Pseudomonadati</taxon>
        <taxon>Pseudomonadota</taxon>
        <taxon>Gammaproteobacteria</taxon>
        <taxon>Nevskiales</taxon>
        <taxon>Nevskiaceae</taxon>
        <taxon>Panacagrimonas</taxon>
    </lineage>
</organism>
<gene>
    <name evidence="9" type="ORF">DFR24_3366</name>
</gene>
<keyword evidence="4 7" id="KW-1133">Transmembrane helix</keyword>
<dbReference type="Gene3D" id="1.20.120.80">
    <property type="entry name" value="Cytochrome c oxidase, subunit III, four-helix bundle"/>
    <property type="match status" value="1"/>
</dbReference>
<dbReference type="Pfam" id="PF00510">
    <property type="entry name" value="COX3"/>
    <property type="match status" value="1"/>
</dbReference>
<dbReference type="PROSITE" id="PS50253">
    <property type="entry name" value="COX3"/>
    <property type="match status" value="1"/>
</dbReference>
<accession>A0A4R7P593</accession>
<feature type="transmembrane region" description="Helical" evidence="7">
    <location>
        <begin position="61"/>
        <end position="82"/>
    </location>
</feature>
<comment type="caution">
    <text evidence="9">The sequence shown here is derived from an EMBL/GenBank/DDBJ whole genome shotgun (WGS) entry which is preliminary data.</text>
</comment>
<evidence type="ECO:0000256" key="2">
    <source>
        <dbReference type="ARBA" id="ARBA00010581"/>
    </source>
</evidence>
<dbReference type="AlphaFoldDB" id="A0A4R7P593"/>
<evidence type="ECO:0000256" key="5">
    <source>
        <dbReference type="ARBA" id="ARBA00023136"/>
    </source>
</evidence>
<dbReference type="InterPro" id="IPR013833">
    <property type="entry name" value="Cyt_c_oxidase_su3_a-hlx"/>
</dbReference>
<evidence type="ECO:0000313" key="9">
    <source>
        <dbReference type="EMBL" id="TDU28984.1"/>
    </source>
</evidence>
<evidence type="ECO:0000256" key="3">
    <source>
        <dbReference type="ARBA" id="ARBA00022692"/>
    </source>
</evidence>
<name>A0A4R7P593_9GAMM</name>
<dbReference type="InterPro" id="IPR000298">
    <property type="entry name" value="Cyt_c_oxidase-like_su3"/>
</dbReference>
<dbReference type="PANTHER" id="PTHR11403:SF6">
    <property type="entry name" value="NITRIC OXIDE REDUCTASE SUBUNIT E"/>
    <property type="match status" value="1"/>
</dbReference>
<feature type="domain" description="Heme-copper oxidase subunit III family profile" evidence="8">
    <location>
        <begin position="19"/>
        <end position="195"/>
    </location>
</feature>
<evidence type="ECO:0000256" key="7">
    <source>
        <dbReference type="SAM" id="Phobius"/>
    </source>
</evidence>
<dbReference type="InterPro" id="IPR035973">
    <property type="entry name" value="Cyt_c_oxidase_su3-like_sf"/>
</dbReference>
<evidence type="ECO:0000256" key="6">
    <source>
        <dbReference type="RuleBase" id="RU003376"/>
    </source>
</evidence>